<sequence length="202" mass="22716">MDDRENKHSIQTTGLKILGFILCMSMTYACTQPKISGSNDKQKPELVKRSADDQLIIYLDSIASKFADQKFNAGKLKLLTDSFSRYFPLKYDQSGQSVVDSVISVDLRQSNDINQQDEVSLSLPYAIGSKLSFKKITAYFGPVTPRDPMVPPGKMPLPAIIDLKNHFKNRHLPLSLNITASDYPEAQTNQIVYIRIVKSKEK</sequence>
<evidence type="ECO:0000313" key="2">
    <source>
        <dbReference type="Proteomes" id="UP000521017"/>
    </source>
</evidence>
<evidence type="ECO:0000313" key="1">
    <source>
        <dbReference type="EMBL" id="MBB6499894.1"/>
    </source>
</evidence>
<name>A0A7X0MI82_9SPHI</name>
<proteinExistence type="predicted"/>
<gene>
    <name evidence="1" type="ORF">HDF25_002038</name>
</gene>
<comment type="caution">
    <text evidence="1">The sequence shown here is derived from an EMBL/GenBank/DDBJ whole genome shotgun (WGS) entry which is preliminary data.</text>
</comment>
<organism evidence="1 2">
    <name type="scientific">Pedobacter cryoconitis</name>
    <dbReference type="NCBI Taxonomy" id="188932"/>
    <lineage>
        <taxon>Bacteria</taxon>
        <taxon>Pseudomonadati</taxon>
        <taxon>Bacteroidota</taxon>
        <taxon>Sphingobacteriia</taxon>
        <taxon>Sphingobacteriales</taxon>
        <taxon>Sphingobacteriaceae</taxon>
        <taxon>Pedobacter</taxon>
    </lineage>
</organism>
<accession>A0A7X0MI82</accession>
<dbReference type="EMBL" id="JACHCC010000005">
    <property type="protein sequence ID" value="MBB6499894.1"/>
    <property type="molecule type" value="Genomic_DNA"/>
</dbReference>
<dbReference type="AlphaFoldDB" id="A0A7X0MI82"/>
<protein>
    <recommendedName>
        <fullName evidence="3">Lipoprotein</fullName>
    </recommendedName>
</protein>
<reference evidence="1 2" key="1">
    <citation type="submission" date="2020-08" db="EMBL/GenBank/DDBJ databases">
        <title>Genomic Encyclopedia of Type Strains, Phase IV (KMG-V): Genome sequencing to study the core and pangenomes of soil and plant-associated prokaryotes.</title>
        <authorList>
            <person name="Whitman W."/>
        </authorList>
    </citation>
    <scope>NUCLEOTIDE SEQUENCE [LARGE SCALE GENOMIC DNA]</scope>
    <source>
        <strain evidence="1 2">M2T3</strain>
    </source>
</reference>
<dbReference type="RefSeq" id="WP_184624620.1">
    <property type="nucleotide sequence ID" value="NZ_JACHCC010000005.1"/>
</dbReference>
<dbReference type="PROSITE" id="PS51257">
    <property type="entry name" value="PROKAR_LIPOPROTEIN"/>
    <property type="match status" value="1"/>
</dbReference>
<evidence type="ECO:0008006" key="3">
    <source>
        <dbReference type="Google" id="ProtNLM"/>
    </source>
</evidence>
<dbReference type="Proteomes" id="UP000521017">
    <property type="component" value="Unassembled WGS sequence"/>
</dbReference>